<organism evidence="1 2">
    <name type="scientific">Blepharisma stoltei</name>
    <dbReference type="NCBI Taxonomy" id="1481888"/>
    <lineage>
        <taxon>Eukaryota</taxon>
        <taxon>Sar</taxon>
        <taxon>Alveolata</taxon>
        <taxon>Ciliophora</taxon>
        <taxon>Postciliodesmatophora</taxon>
        <taxon>Heterotrichea</taxon>
        <taxon>Heterotrichida</taxon>
        <taxon>Blepharismidae</taxon>
        <taxon>Blepharisma</taxon>
    </lineage>
</organism>
<gene>
    <name evidence="1" type="ORF">BSTOLATCC_MIC58161</name>
</gene>
<name>A0AAU9K2R9_9CILI</name>
<dbReference type="AlphaFoldDB" id="A0AAU9K2R9"/>
<dbReference type="Gene3D" id="3.40.50.300">
    <property type="entry name" value="P-loop containing nucleotide triphosphate hydrolases"/>
    <property type="match status" value="1"/>
</dbReference>
<evidence type="ECO:0008006" key="3">
    <source>
        <dbReference type="Google" id="ProtNLM"/>
    </source>
</evidence>
<sequence>MGGSLRKKGTGVPICRTIRIGLVGDPLSGKSSILTRFISNRFRFEYEPTTKNIVGLKSYILDEVAIPVTVEIWELHSDFNQPIDVAIIVIDSKLPINEIQDYYMRWFKEAQNYFWNDIHVALTKSELSEDEADKFVDRVTDALVLPGNRKPFLTSASSNIGIFQMFKTIISQKMRGL</sequence>
<comment type="caution">
    <text evidence="1">The sequence shown here is derived from an EMBL/GenBank/DDBJ whole genome shotgun (WGS) entry which is preliminary data.</text>
</comment>
<dbReference type="Proteomes" id="UP001162131">
    <property type="component" value="Unassembled WGS sequence"/>
</dbReference>
<reference evidence="1" key="1">
    <citation type="submission" date="2021-09" db="EMBL/GenBank/DDBJ databases">
        <authorList>
            <consortium name="AG Swart"/>
            <person name="Singh M."/>
            <person name="Singh A."/>
            <person name="Seah K."/>
            <person name="Emmerich C."/>
        </authorList>
    </citation>
    <scope>NUCLEOTIDE SEQUENCE</scope>
    <source>
        <strain evidence="1">ATCC30299</strain>
    </source>
</reference>
<dbReference type="SUPFAM" id="SSF52540">
    <property type="entry name" value="P-loop containing nucleoside triphosphate hydrolases"/>
    <property type="match status" value="1"/>
</dbReference>
<evidence type="ECO:0000313" key="2">
    <source>
        <dbReference type="Proteomes" id="UP001162131"/>
    </source>
</evidence>
<proteinExistence type="predicted"/>
<keyword evidence="2" id="KW-1185">Reference proteome</keyword>
<dbReference type="EMBL" id="CAJZBQ010000056">
    <property type="protein sequence ID" value="CAG9333348.1"/>
    <property type="molecule type" value="Genomic_DNA"/>
</dbReference>
<dbReference type="InterPro" id="IPR027417">
    <property type="entry name" value="P-loop_NTPase"/>
</dbReference>
<dbReference type="Pfam" id="PF08477">
    <property type="entry name" value="Roc"/>
    <property type="match status" value="1"/>
</dbReference>
<evidence type="ECO:0000313" key="1">
    <source>
        <dbReference type="EMBL" id="CAG9333348.1"/>
    </source>
</evidence>
<protein>
    <recommendedName>
        <fullName evidence="3">GTP-binding protein</fullName>
    </recommendedName>
</protein>
<accession>A0AAU9K2R9</accession>